<evidence type="ECO:0000259" key="4">
    <source>
        <dbReference type="Pfam" id="PF03328"/>
    </source>
</evidence>
<dbReference type="GO" id="GO:0003824">
    <property type="term" value="F:catalytic activity"/>
    <property type="evidence" value="ECO:0007669"/>
    <property type="project" value="InterPro"/>
</dbReference>
<protein>
    <submittedName>
        <fullName evidence="5">Unannotated protein</fullName>
    </submittedName>
</protein>
<keyword evidence="2" id="KW-0479">Metal-binding</keyword>
<dbReference type="Gene3D" id="3.20.20.60">
    <property type="entry name" value="Phosphoenolpyruvate-binding domains"/>
    <property type="match status" value="1"/>
</dbReference>
<dbReference type="Pfam" id="PF03328">
    <property type="entry name" value="HpcH_HpaI"/>
    <property type="match status" value="1"/>
</dbReference>
<comment type="cofactor">
    <cofactor evidence="1">
        <name>Mg(2+)</name>
        <dbReference type="ChEBI" id="CHEBI:18420"/>
    </cofactor>
</comment>
<reference evidence="5" key="1">
    <citation type="submission" date="2020-05" db="EMBL/GenBank/DDBJ databases">
        <authorList>
            <person name="Chiriac C."/>
            <person name="Salcher M."/>
            <person name="Ghai R."/>
            <person name="Kavagutti S V."/>
        </authorList>
    </citation>
    <scope>NUCLEOTIDE SEQUENCE</scope>
</reference>
<name>A0A6J6MH74_9ZZZZ</name>
<dbReference type="SUPFAM" id="SSF51621">
    <property type="entry name" value="Phosphoenolpyruvate/pyruvate domain"/>
    <property type="match status" value="1"/>
</dbReference>
<dbReference type="PANTHER" id="PTHR32308:SF10">
    <property type="entry name" value="CITRATE LYASE SUBUNIT BETA"/>
    <property type="match status" value="1"/>
</dbReference>
<gene>
    <name evidence="5" type="ORF">UFOPK2288_01164</name>
</gene>
<organism evidence="5">
    <name type="scientific">freshwater metagenome</name>
    <dbReference type="NCBI Taxonomy" id="449393"/>
    <lineage>
        <taxon>unclassified sequences</taxon>
        <taxon>metagenomes</taxon>
        <taxon>ecological metagenomes</taxon>
    </lineage>
</organism>
<accession>A0A6J6MH74</accession>
<dbReference type="InterPro" id="IPR011206">
    <property type="entry name" value="Citrate_lyase_beta/mcl1/mcl2"/>
</dbReference>
<proteinExistence type="predicted"/>
<dbReference type="GO" id="GO:0000287">
    <property type="term" value="F:magnesium ion binding"/>
    <property type="evidence" value="ECO:0007669"/>
    <property type="project" value="TreeGrafter"/>
</dbReference>
<dbReference type="PANTHER" id="PTHR32308">
    <property type="entry name" value="LYASE BETA SUBUNIT, PUTATIVE (AFU_ORTHOLOGUE AFUA_4G13030)-RELATED"/>
    <property type="match status" value="1"/>
</dbReference>
<dbReference type="InterPro" id="IPR005000">
    <property type="entry name" value="Aldolase/citrate-lyase_domain"/>
</dbReference>
<feature type="domain" description="HpcH/HpaI aldolase/citrate lyase" evidence="4">
    <location>
        <begin position="7"/>
        <end position="241"/>
    </location>
</feature>
<dbReference type="PIRSF" id="PIRSF015582">
    <property type="entry name" value="Cit_lyase_B"/>
    <property type="match status" value="1"/>
</dbReference>
<dbReference type="FunFam" id="3.20.20.60:FF:000013">
    <property type="entry name" value="Citrate lyase beta subunit"/>
    <property type="match status" value="1"/>
</dbReference>
<evidence type="ECO:0000256" key="3">
    <source>
        <dbReference type="ARBA" id="ARBA00022842"/>
    </source>
</evidence>
<sequence length="317" mass="33929">MSRSRRCVVAVPGSSEKMIGKSLEFQVDQVFLDLEDAVAPGMKAQARELIGKTFDSLAKEKSHFKAGIVSIRVNGTGTPWLAEDLDFLSQGAGKHIDAIIFPKSSSADEMKWLDSELSKVERTCGIKQGAIAVDVQIETAQGLINVEEIAKAPRISSVAFGPADFMADLGMPSSDVTSQPTGYEIADIFHYPLMKILVAARAAGVSALDGPVLDVHNLDKFKASAIRARAMGFDGKWVLHPSQIDACNEIFTPSQEVFDAASLLLQAYEYYTSAAGGSKGAVIYDGAMIDEASRKMALSTHARGISAGLKPGKQFNP</sequence>
<evidence type="ECO:0000256" key="1">
    <source>
        <dbReference type="ARBA" id="ARBA00001946"/>
    </source>
</evidence>
<evidence type="ECO:0000256" key="2">
    <source>
        <dbReference type="ARBA" id="ARBA00022723"/>
    </source>
</evidence>
<evidence type="ECO:0000313" key="5">
    <source>
        <dbReference type="EMBL" id="CAB4673531.1"/>
    </source>
</evidence>
<keyword evidence="3" id="KW-0460">Magnesium</keyword>
<dbReference type="EMBL" id="CAEZWS010000092">
    <property type="protein sequence ID" value="CAB4673531.1"/>
    <property type="molecule type" value="Genomic_DNA"/>
</dbReference>
<dbReference type="InterPro" id="IPR040442">
    <property type="entry name" value="Pyrv_kinase-like_dom_sf"/>
</dbReference>
<dbReference type="AlphaFoldDB" id="A0A6J6MH74"/>
<dbReference type="GO" id="GO:0006107">
    <property type="term" value="P:oxaloacetate metabolic process"/>
    <property type="evidence" value="ECO:0007669"/>
    <property type="project" value="TreeGrafter"/>
</dbReference>
<dbReference type="InterPro" id="IPR015813">
    <property type="entry name" value="Pyrv/PenolPyrv_kinase-like_dom"/>
</dbReference>